<keyword evidence="1" id="KW-0614">Plasmid</keyword>
<organism evidence="1">
    <name type="scientific">Paraburkholderia caribensis MBA4</name>
    <dbReference type="NCBI Taxonomy" id="1323664"/>
    <lineage>
        <taxon>Bacteria</taxon>
        <taxon>Pseudomonadati</taxon>
        <taxon>Pseudomonadota</taxon>
        <taxon>Betaproteobacteria</taxon>
        <taxon>Burkholderiales</taxon>
        <taxon>Burkholderiaceae</taxon>
        <taxon>Paraburkholderia</taxon>
    </lineage>
</organism>
<gene>
    <name evidence="1" type="ORF">K788_0001810</name>
</gene>
<dbReference type="KEGG" id="bcai:K788_0001810"/>
<reference evidence="1" key="2">
    <citation type="submission" date="2015-09" db="EMBL/GenBank/DDBJ databases">
        <authorList>
            <person name="Jackson K.R."/>
            <person name="Lunt B.L."/>
            <person name="Fisher J.N.B."/>
            <person name="Gardner A.V."/>
            <person name="Bailey M.E."/>
            <person name="Deus L.M."/>
            <person name="Earl A.S."/>
            <person name="Gibby P.D."/>
            <person name="Hartmann K.A."/>
            <person name="Liu J.E."/>
            <person name="Manci A.M."/>
            <person name="Nielsen D.A."/>
            <person name="Solomon M.B."/>
            <person name="Breakwell D.P."/>
            <person name="Burnett S.H."/>
            <person name="Grose J.H."/>
        </authorList>
    </citation>
    <scope>NUCLEOTIDE SEQUENCE</scope>
    <source>
        <strain evidence="1">MBA4</strain>
        <plasmid evidence="1">unnamed</plasmid>
    </source>
</reference>
<reference evidence="1" key="1">
    <citation type="journal article" date="2014" name="Genome Announc.">
        <title>Draft Genome Sequence of the Haloacid-Degrading Burkholderia caribensis Strain MBA4.</title>
        <authorList>
            <person name="Pan Y."/>
            <person name="Kong K.F."/>
            <person name="Tsang J.S."/>
        </authorList>
    </citation>
    <scope>NUCLEOTIDE SEQUENCE [LARGE SCALE GENOMIC DNA]</scope>
    <source>
        <strain evidence="1">MBA4</strain>
        <plasmid evidence="1">unnamed</plasmid>
    </source>
</reference>
<dbReference type="RefSeq" id="WP_035992374.1">
    <property type="nucleotide sequence ID" value="NZ_CP012748.1"/>
</dbReference>
<dbReference type="AlphaFoldDB" id="A0A0P0RR66"/>
<dbReference type="GeneID" id="69974762"/>
<evidence type="ECO:0000313" key="1">
    <source>
        <dbReference type="EMBL" id="ALL71391.1"/>
    </source>
</evidence>
<accession>A0A0P0RR66</accession>
<sequence length="500" mass="54887">MADEYTAGMWIDTNIDNGVANQIAELVECCTGSGSIGCFAQNSAGKPVLLSCQHVLFPNDLAPSGAATFQPRFSSCCSGNEIARQWIDPQQFKRGRYMGGYMAPPNWAHVLVRWRGVQCSPSAVPNGFAPSVTDCAMAVLNMPGMKFRNIWKYKVGGQVKEVPLKGFYSGGYRDAEGFYYPDFGVNKGPPFGTLPAPADYLRVYSERLGRVVYGTALSLAGGGEAPPPEDPQRLRFVNGIGSPDEGPSMSCQLMFLPRPDPDPSKPTVEMAYKSWAGTGPDHGDSGTMVINADNMIVGMITTRVTPSELFSEEVVASTWELRNVNAIALFTPIQDIVTLLKVTIPGAPNPWASSVPAHGSRILVMNPSEQTLRQSGFARLREGLQRSRRGRLILGKINVHGRELRFMFQRVRELAASWKHVNGPAFMHHGLRSVCEPGHVVPQMIDGVSRRDLLEAVLPIIERHASPRLRRDLVRYRAWAVHVLLSVQTVDEVIDVASNR</sequence>
<dbReference type="Proteomes" id="UP000019146">
    <property type="component" value="Plasmid unnamed"/>
</dbReference>
<name>A0A0P0RR66_9BURK</name>
<protein>
    <submittedName>
        <fullName evidence="1">Uncharacterized protein</fullName>
    </submittedName>
</protein>
<dbReference type="EMBL" id="CP012748">
    <property type="protein sequence ID" value="ALL71391.1"/>
    <property type="molecule type" value="Genomic_DNA"/>
</dbReference>
<geneLocation type="plasmid" evidence="1">
    <name>unnamed</name>
</geneLocation>
<proteinExistence type="predicted"/>